<keyword evidence="2" id="KW-0604">Photosystem II</keyword>
<accession>A0ABY9TNJ9</accession>
<evidence type="ECO:0000313" key="6">
    <source>
        <dbReference type="Proteomes" id="UP001258994"/>
    </source>
</evidence>
<dbReference type="PANTHER" id="PTHR47199:SF2">
    <property type="entry name" value="PHOTOSYSTEM II STABILITY_ASSEMBLY FACTOR HCF136, CHLOROPLASTIC"/>
    <property type="match status" value="1"/>
</dbReference>
<dbReference type="InterPro" id="IPR015943">
    <property type="entry name" value="WD40/YVTN_repeat-like_dom_sf"/>
</dbReference>
<dbReference type="RefSeq" id="WP_348389573.1">
    <property type="nucleotide sequence ID" value="NZ_CP134145.1"/>
</dbReference>
<keyword evidence="6" id="KW-1185">Reference proteome</keyword>
<dbReference type="EMBL" id="CP134145">
    <property type="protein sequence ID" value="WNC70433.1"/>
    <property type="molecule type" value="Genomic_DNA"/>
</dbReference>
<feature type="domain" description="Photosynthesis system II assembly factor Ycf48/Hcf136-like" evidence="4">
    <location>
        <begin position="190"/>
        <end position="268"/>
    </location>
</feature>
<keyword evidence="3" id="KW-0732">Signal</keyword>
<evidence type="ECO:0000256" key="1">
    <source>
        <dbReference type="ARBA" id="ARBA00022531"/>
    </source>
</evidence>
<keyword evidence="1" id="KW-0602">Photosynthesis</keyword>
<dbReference type="Pfam" id="PF14870">
    <property type="entry name" value="PSII_BNR"/>
    <property type="match status" value="2"/>
</dbReference>
<evidence type="ECO:0000256" key="2">
    <source>
        <dbReference type="ARBA" id="ARBA00023276"/>
    </source>
</evidence>
<feature type="signal peptide" evidence="3">
    <location>
        <begin position="1"/>
        <end position="35"/>
    </location>
</feature>
<dbReference type="InterPro" id="IPR028203">
    <property type="entry name" value="PSII_CF48-like_dom"/>
</dbReference>
<feature type="chain" id="PRO_5046488059" evidence="3">
    <location>
        <begin position="36"/>
        <end position="390"/>
    </location>
</feature>
<reference evidence="6" key="1">
    <citation type="submission" date="2023-09" db="EMBL/GenBank/DDBJ databases">
        <authorList>
            <person name="Li S."/>
            <person name="Li X."/>
            <person name="Zhang C."/>
            <person name="Zhao Z."/>
        </authorList>
    </citation>
    <scope>NUCLEOTIDE SEQUENCE [LARGE SCALE GENOMIC DNA]</scope>
    <source>
        <strain evidence="6">SQ149</strain>
    </source>
</reference>
<protein>
    <submittedName>
        <fullName evidence="5">YCF48-related protein</fullName>
    </submittedName>
</protein>
<dbReference type="PANTHER" id="PTHR47199">
    <property type="entry name" value="PHOTOSYSTEM II STABILITY/ASSEMBLY FACTOR HCF136, CHLOROPLASTIC"/>
    <property type="match status" value="1"/>
</dbReference>
<dbReference type="SUPFAM" id="SSF110296">
    <property type="entry name" value="Oligoxyloglucan reducing end-specific cellobiohydrolase"/>
    <property type="match status" value="1"/>
</dbReference>
<evidence type="ECO:0000256" key="3">
    <source>
        <dbReference type="SAM" id="SignalP"/>
    </source>
</evidence>
<evidence type="ECO:0000313" key="5">
    <source>
        <dbReference type="EMBL" id="WNC70433.1"/>
    </source>
</evidence>
<sequence length="390" mass="42914">MIYPKISSLSKRLRNPNVYFLFACVGIFCSTLAYAQGDALNETSVISARAEHSLIMDISKTETKLIAVGERGHIVIQQSGQKKWSQVQVPVRVTLTSTFFIDDQNGWAVGHDGVVLSTTDGGQQWQKLLDGDTVNKMMIGYAEQLVENILNEIAVANEEEIDELNERLENFQYFVDDSYAFGDEGASRPFLDVWFNNKNEGFIVGAYGLILRTTDAGKSWTPWTEKLNNMDGFHLNAINQIGDDLYIAAEAGTLFHSTDKGQTWNSLESPYEGSFFGIVGHQDQTLIAFGLRGNAFISHNKGNQWLKIETGVDSSLYGGHKLNAEHFVLVGASGVILHINNQGEVIKSETSKFKLPLSSVVFNDATNGKDSTLVISGLAGIQSISQENKG</sequence>
<proteinExistence type="predicted"/>
<name>A0ABY9TNJ9_9GAMM</name>
<dbReference type="Gene3D" id="2.130.10.10">
    <property type="entry name" value="YVTN repeat-like/Quinoprotein amine dehydrogenase"/>
    <property type="match status" value="1"/>
</dbReference>
<evidence type="ECO:0000259" key="4">
    <source>
        <dbReference type="Pfam" id="PF14870"/>
    </source>
</evidence>
<gene>
    <name evidence="5" type="ORF">RGQ13_09755</name>
</gene>
<dbReference type="Proteomes" id="UP001258994">
    <property type="component" value="Chromosome"/>
</dbReference>
<organism evidence="5 6">
    <name type="scientific">Thalassotalea psychrophila</name>
    <dbReference type="NCBI Taxonomy" id="3065647"/>
    <lineage>
        <taxon>Bacteria</taxon>
        <taxon>Pseudomonadati</taxon>
        <taxon>Pseudomonadota</taxon>
        <taxon>Gammaproteobacteria</taxon>
        <taxon>Alteromonadales</taxon>
        <taxon>Colwelliaceae</taxon>
        <taxon>Thalassotalea</taxon>
    </lineage>
</organism>
<feature type="domain" description="Photosynthesis system II assembly factor Ycf48/Hcf136-like" evidence="4">
    <location>
        <begin position="80"/>
        <end position="127"/>
    </location>
</feature>